<feature type="transmembrane region" description="Helical" evidence="1">
    <location>
        <begin position="210"/>
        <end position="227"/>
    </location>
</feature>
<keyword evidence="1" id="KW-1133">Transmembrane helix</keyword>
<protein>
    <submittedName>
        <fullName evidence="2">Uncharacterized protein</fullName>
    </submittedName>
</protein>
<gene>
    <name evidence="2" type="ORF">D1010_00360</name>
</gene>
<feature type="transmembrane region" description="Helical" evidence="1">
    <location>
        <begin position="57"/>
        <end position="78"/>
    </location>
</feature>
<dbReference type="KEGG" id="lhb:D1010_00360"/>
<feature type="transmembrane region" description="Helical" evidence="1">
    <location>
        <begin position="168"/>
        <end position="190"/>
    </location>
</feature>
<proteinExistence type="predicted"/>
<reference evidence="2 3" key="1">
    <citation type="submission" date="2019-10" db="EMBL/GenBank/DDBJ databases">
        <title>The completed genome of Lactobacillus harbinensis M1.</title>
        <authorList>
            <person name="Zheng Y."/>
        </authorList>
    </citation>
    <scope>NUCLEOTIDE SEQUENCE [LARGE SCALE GENOMIC DNA]</scope>
    <source>
        <strain evidence="2 3">M1</strain>
    </source>
</reference>
<evidence type="ECO:0000313" key="3">
    <source>
        <dbReference type="Proteomes" id="UP000326779"/>
    </source>
</evidence>
<dbReference type="Proteomes" id="UP000326779">
    <property type="component" value="Chromosome"/>
</dbReference>
<dbReference type="RefSeq" id="WP_152260004.1">
    <property type="nucleotide sequence ID" value="NZ_CP045143.1"/>
</dbReference>
<feature type="transmembrane region" description="Helical" evidence="1">
    <location>
        <begin position="18"/>
        <end position="37"/>
    </location>
</feature>
<keyword evidence="1" id="KW-0812">Transmembrane</keyword>
<accession>A0A5P8M148</accession>
<evidence type="ECO:0000256" key="1">
    <source>
        <dbReference type="SAM" id="Phobius"/>
    </source>
</evidence>
<keyword evidence="1" id="KW-0472">Membrane</keyword>
<feature type="transmembrane region" description="Helical" evidence="1">
    <location>
        <begin position="136"/>
        <end position="156"/>
    </location>
</feature>
<dbReference type="Pfam" id="PF12730">
    <property type="entry name" value="ABC2_membrane_4"/>
    <property type="match status" value="1"/>
</dbReference>
<dbReference type="AlphaFoldDB" id="A0A5P8M148"/>
<evidence type="ECO:0000313" key="2">
    <source>
        <dbReference type="EMBL" id="QFR22014.1"/>
    </source>
</evidence>
<feature type="transmembrane region" description="Helical" evidence="1">
    <location>
        <begin position="99"/>
        <end position="124"/>
    </location>
</feature>
<organism evidence="2 3">
    <name type="scientific">Schleiferilactobacillus harbinensis</name>
    <dbReference type="NCBI Taxonomy" id="304207"/>
    <lineage>
        <taxon>Bacteria</taxon>
        <taxon>Bacillati</taxon>
        <taxon>Bacillota</taxon>
        <taxon>Bacilli</taxon>
        <taxon>Lactobacillales</taxon>
        <taxon>Lactobacillaceae</taxon>
        <taxon>Schleiferilactobacillus</taxon>
    </lineage>
</organism>
<sequence length="237" mass="26568">MLNLMRADFYRLRHSRSLLIWEVLILGFTIFTTVNWSREKHLTGWLGVQLINNSGGLFLWLLPLIMMTVGHDFSQQLLKDTLTMGISRRQYFLSKMVTTVIVIALQLLALQLIAFTGGVIAGGLGPVQWGDWLAQFLVYVLLVTTEITVITMILYWSNSTTAAISMGFLALLVIAILHIQFVNLEILHYVDWIVSIGQLRTVHINSLGTIAKPVIGAAVLVIGGGILNDWRFEKMSL</sequence>
<dbReference type="EMBL" id="CP045143">
    <property type="protein sequence ID" value="QFR22014.1"/>
    <property type="molecule type" value="Genomic_DNA"/>
</dbReference>
<name>A0A5P8M148_9LACO</name>